<feature type="transmembrane region" description="Helical" evidence="10">
    <location>
        <begin position="198"/>
        <end position="219"/>
    </location>
</feature>
<comment type="similarity">
    <text evidence="2">Belongs to the binding-protein-dependent transport system permease family. HisMQ subfamily.</text>
</comment>
<sequence>MFSFAFIRDNFTFILSALPVTLVITLLSLLFSTLLGAVLAYVIIRQTPGVKYVAKIFISFGRSVPVLVMLYFFFYVWPWIAAGLFGGPQENMFSYKLSPLVAAVTALSLIFSAYFAETFRAGWNAVDKGQREAAWSIGVSGFTQFRRIIFPQAAVSALPNFTSVLIDLIKDTSLVYTITVIDLMAKANIAAARGFHFVEAYCVVLVIYIVLCLAIARALRSVEISLSARWRGDTQKRVATLSFWGKYFEK</sequence>
<evidence type="ECO:0000256" key="6">
    <source>
        <dbReference type="ARBA" id="ARBA00022692"/>
    </source>
</evidence>
<evidence type="ECO:0000256" key="10">
    <source>
        <dbReference type="RuleBase" id="RU363032"/>
    </source>
</evidence>
<dbReference type="AlphaFoldDB" id="A0A318FKJ4"/>
<dbReference type="InterPro" id="IPR010065">
    <property type="entry name" value="AA_ABC_transptr_permease_3TM"/>
</dbReference>
<dbReference type="NCBIfam" id="TIGR01726">
    <property type="entry name" value="HEQRo_perm_3TM"/>
    <property type="match status" value="1"/>
</dbReference>
<dbReference type="Gene3D" id="1.10.3720.10">
    <property type="entry name" value="MetI-like"/>
    <property type="match status" value="1"/>
</dbReference>
<evidence type="ECO:0000256" key="5">
    <source>
        <dbReference type="ARBA" id="ARBA00022519"/>
    </source>
</evidence>
<keyword evidence="3 10" id="KW-0813">Transport</keyword>
<evidence type="ECO:0000256" key="3">
    <source>
        <dbReference type="ARBA" id="ARBA00022448"/>
    </source>
</evidence>
<organism evidence="12 13">
    <name type="scientific">Klebsiella oxytoca</name>
    <dbReference type="NCBI Taxonomy" id="571"/>
    <lineage>
        <taxon>Bacteria</taxon>
        <taxon>Pseudomonadati</taxon>
        <taxon>Pseudomonadota</taxon>
        <taxon>Gammaproteobacteria</taxon>
        <taxon>Enterobacterales</taxon>
        <taxon>Enterobacteriaceae</taxon>
        <taxon>Klebsiella/Raoultella group</taxon>
        <taxon>Klebsiella</taxon>
    </lineage>
</organism>
<gene>
    <name evidence="12" type="ORF">DET57_110124</name>
</gene>
<keyword evidence="6 10" id="KW-0812">Transmembrane</keyword>
<evidence type="ECO:0000313" key="13">
    <source>
        <dbReference type="Proteomes" id="UP000247485"/>
    </source>
</evidence>
<evidence type="ECO:0000256" key="7">
    <source>
        <dbReference type="ARBA" id="ARBA00022970"/>
    </source>
</evidence>
<comment type="subcellular location">
    <subcellularLocation>
        <location evidence="1">Cell inner membrane</location>
        <topology evidence="1">Multi-pass membrane protein</topology>
    </subcellularLocation>
    <subcellularLocation>
        <location evidence="10">Cell membrane</location>
        <topology evidence="10">Multi-pass membrane protein</topology>
    </subcellularLocation>
</comment>
<dbReference type="RefSeq" id="WP_110274714.1">
    <property type="nucleotide sequence ID" value="NZ_QJJG01000010.1"/>
</dbReference>
<evidence type="ECO:0000313" key="12">
    <source>
        <dbReference type="EMBL" id="PXW44010.1"/>
    </source>
</evidence>
<dbReference type="CDD" id="cd06261">
    <property type="entry name" value="TM_PBP2"/>
    <property type="match status" value="1"/>
</dbReference>
<evidence type="ECO:0000256" key="1">
    <source>
        <dbReference type="ARBA" id="ARBA00004429"/>
    </source>
</evidence>
<reference evidence="12 13" key="1">
    <citation type="submission" date="2018-05" db="EMBL/GenBank/DDBJ databases">
        <title>Freshwater and sediment microbial communities from various areas in North America, analyzing microbe dynamics in response to fracking.</title>
        <authorList>
            <person name="Lamendella R."/>
        </authorList>
    </citation>
    <scope>NUCLEOTIDE SEQUENCE [LARGE SCALE GENOMIC DNA]</scope>
    <source>
        <strain evidence="12 13">67</strain>
    </source>
</reference>
<evidence type="ECO:0000256" key="9">
    <source>
        <dbReference type="ARBA" id="ARBA00023136"/>
    </source>
</evidence>
<dbReference type="GO" id="GO:0043190">
    <property type="term" value="C:ATP-binding cassette (ABC) transporter complex"/>
    <property type="evidence" value="ECO:0007669"/>
    <property type="project" value="InterPro"/>
</dbReference>
<keyword evidence="9 10" id="KW-0472">Membrane</keyword>
<feature type="transmembrane region" description="Helical" evidence="10">
    <location>
        <begin position="56"/>
        <end position="77"/>
    </location>
</feature>
<proteinExistence type="inferred from homology"/>
<evidence type="ECO:0000256" key="8">
    <source>
        <dbReference type="ARBA" id="ARBA00022989"/>
    </source>
</evidence>
<dbReference type="PANTHER" id="PTHR30614">
    <property type="entry name" value="MEMBRANE COMPONENT OF AMINO ACID ABC TRANSPORTER"/>
    <property type="match status" value="1"/>
</dbReference>
<evidence type="ECO:0000259" key="11">
    <source>
        <dbReference type="PROSITE" id="PS50928"/>
    </source>
</evidence>
<evidence type="ECO:0000256" key="2">
    <source>
        <dbReference type="ARBA" id="ARBA00010072"/>
    </source>
</evidence>
<dbReference type="InterPro" id="IPR035906">
    <property type="entry name" value="MetI-like_sf"/>
</dbReference>
<dbReference type="GO" id="GO:0022857">
    <property type="term" value="F:transmembrane transporter activity"/>
    <property type="evidence" value="ECO:0007669"/>
    <property type="project" value="InterPro"/>
</dbReference>
<dbReference type="InterPro" id="IPR043429">
    <property type="entry name" value="ArtM/GltK/GlnP/TcyL/YhdX-like"/>
</dbReference>
<feature type="transmembrane region" description="Helical" evidence="10">
    <location>
        <begin position="20"/>
        <end position="44"/>
    </location>
</feature>
<keyword evidence="5" id="KW-0997">Cell inner membrane</keyword>
<protein>
    <submittedName>
        <fullName evidence="12">L-cystine transport system permease protein</fullName>
    </submittedName>
</protein>
<dbReference type="InterPro" id="IPR000515">
    <property type="entry name" value="MetI-like"/>
</dbReference>
<name>A0A318FKJ4_KLEOX</name>
<dbReference type="PANTHER" id="PTHR30614:SF0">
    <property type="entry name" value="L-CYSTINE TRANSPORT SYSTEM PERMEASE PROTEIN TCYL"/>
    <property type="match status" value="1"/>
</dbReference>
<dbReference type="PROSITE" id="PS50928">
    <property type="entry name" value="ABC_TM1"/>
    <property type="match status" value="1"/>
</dbReference>
<feature type="transmembrane region" description="Helical" evidence="10">
    <location>
        <begin position="97"/>
        <end position="116"/>
    </location>
</feature>
<comment type="caution">
    <text evidence="12">The sequence shown here is derived from an EMBL/GenBank/DDBJ whole genome shotgun (WGS) entry which is preliminary data.</text>
</comment>
<accession>A0A318FKJ4</accession>
<feature type="domain" description="ABC transmembrane type-1" evidence="11">
    <location>
        <begin position="18"/>
        <end position="216"/>
    </location>
</feature>
<keyword evidence="4" id="KW-1003">Cell membrane</keyword>
<dbReference type="Proteomes" id="UP000247485">
    <property type="component" value="Unassembled WGS sequence"/>
</dbReference>
<dbReference type="GO" id="GO:0006865">
    <property type="term" value="P:amino acid transport"/>
    <property type="evidence" value="ECO:0007669"/>
    <property type="project" value="UniProtKB-KW"/>
</dbReference>
<dbReference type="Pfam" id="PF00528">
    <property type="entry name" value="BPD_transp_1"/>
    <property type="match status" value="1"/>
</dbReference>
<dbReference type="EMBL" id="QJJG01000010">
    <property type="protein sequence ID" value="PXW44010.1"/>
    <property type="molecule type" value="Genomic_DNA"/>
</dbReference>
<evidence type="ECO:0000256" key="4">
    <source>
        <dbReference type="ARBA" id="ARBA00022475"/>
    </source>
</evidence>
<keyword evidence="7" id="KW-0029">Amino-acid transport</keyword>
<keyword evidence="8 10" id="KW-1133">Transmembrane helix</keyword>
<dbReference type="SUPFAM" id="SSF161098">
    <property type="entry name" value="MetI-like"/>
    <property type="match status" value="1"/>
</dbReference>